<evidence type="ECO:0000313" key="5">
    <source>
        <dbReference type="EMBL" id="GAA3218144.1"/>
    </source>
</evidence>
<dbReference type="Pfam" id="PF04607">
    <property type="entry name" value="RelA_SpoT"/>
    <property type="match status" value="1"/>
</dbReference>
<accession>A0ABP6QDH7</accession>
<evidence type="ECO:0008006" key="7">
    <source>
        <dbReference type="Google" id="ProtNLM"/>
    </source>
</evidence>
<dbReference type="InterPro" id="IPR004095">
    <property type="entry name" value="TGS"/>
</dbReference>
<feature type="region of interest" description="Disordered" evidence="2">
    <location>
        <begin position="1"/>
        <end position="43"/>
    </location>
</feature>
<dbReference type="SUPFAM" id="SSF81301">
    <property type="entry name" value="Nucleotidyltransferase"/>
    <property type="match status" value="1"/>
</dbReference>
<feature type="domain" description="TGS" evidence="4">
    <location>
        <begin position="426"/>
        <end position="489"/>
    </location>
</feature>
<feature type="domain" description="HD" evidence="3">
    <location>
        <begin position="87"/>
        <end position="185"/>
    </location>
</feature>
<dbReference type="SMART" id="SM00471">
    <property type="entry name" value="HDc"/>
    <property type="match status" value="1"/>
</dbReference>
<dbReference type="Pfam" id="PF02824">
    <property type="entry name" value="TGS"/>
    <property type="match status" value="1"/>
</dbReference>
<feature type="compositionally biased region" description="Pro residues" evidence="2">
    <location>
        <begin position="14"/>
        <end position="23"/>
    </location>
</feature>
<evidence type="ECO:0000259" key="3">
    <source>
        <dbReference type="PROSITE" id="PS51831"/>
    </source>
</evidence>
<dbReference type="RefSeq" id="WP_344830728.1">
    <property type="nucleotide sequence ID" value="NZ_BAAAUV010000009.1"/>
</dbReference>
<name>A0ABP6QDH7_9ACTN</name>
<sequence length="590" mass="63901">MTTIRPGFTEPQPHAQPHPPAPAPRRRLPTGLLLSRSPGEPVQPAAEPLIAAYKATHPAADPAELRRAYAVAERMHRGQMRKSGNPYITHPLAVATILAELGMDRTTLVAALLHDTVEDTAYTLGECRADFGDDVAALVDGVTKLDGDRWGKDRAEAETFRKIVLAGAADLRVLIIKLTDRLHNLRTLGFQPPHKREKIAHRTLDLLIPFADRLGIYVLKREMDDLAFATLDPDAHAATETAVREALTRAPLALGPCAALLRACLAAQRVRAEVKIRPRHLWSVHKSLDGDLDGIRPSEVTRLLVLVDGTDQDCYIALGAVHAALHPFSGRVKDYIALPRFNLYRSLHTVVIGPDGDLLDVIIRTRAMHEVAEYGVIAHIRQADSGKAKVDAVASRSDLPWLARLLAWEADVPSAGFLDSLRTDLAEGTIAVFTPEGVIMPLPQRSTALDFAYALDPETGEHSIGALVNGRLAPLSSEVKVGNVVEILTAPDAAPTADWLGFARTAKARAHIQRYLDGTRDDEDARDGRAAVSAALAEHDLDLLAAEAGGECLSIARDLGYPDVESLYGAVTTGAVPLTELITRFRRTAP</sequence>
<dbReference type="InterPro" id="IPR043519">
    <property type="entry name" value="NT_sf"/>
</dbReference>
<evidence type="ECO:0000259" key="4">
    <source>
        <dbReference type="PROSITE" id="PS51880"/>
    </source>
</evidence>
<protein>
    <recommendedName>
        <fullName evidence="7">GTP pyrophosphokinase</fullName>
    </recommendedName>
</protein>
<dbReference type="Proteomes" id="UP001501237">
    <property type="component" value="Unassembled WGS sequence"/>
</dbReference>
<dbReference type="EMBL" id="BAAAUV010000009">
    <property type="protein sequence ID" value="GAA3218144.1"/>
    <property type="molecule type" value="Genomic_DNA"/>
</dbReference>
<dbReference type="SUPFAM" id="SSF81271">
    <property type="entry name" value="TGS-like"/>
    <property type="match status" value="1"/>
</dbReference>
<dbReference type="CDD" id="cd05399">
    <property type="entry name" value="NT_Rel-Spo_like"/>
    <property type="match status" value="1"/>
</dbReference>
<gene>
    <name evidence="5" type="ORF">GCM10010468_41430</name>
</gene>
<dbReference type="InterPro" id="IPR012676">
    <property type="entry name" value="TGS-like"/>
</dbReference>
<dbReference type="PROSITE" id="PS51880">
    <property type="entry name" value="TGS"/>
    <property type="match status" value="1"/>
</dbReference>
<dbReference type="InterPro" id="IPR006674">
    <property type="entry name" value="HD_domain"/>
</dbReference>
<dbReference type="Gene3D" id="3.10.20.30">
    <property type="match status" value="1"/>
</dbReference>
<comment type="similarity">
    <text evidence="1">Belongs to the RelA/SpoT family.</text>
</comment>
<keyword evidence="6" id="KW-1185">Reference proteome</keyword>
<dbReference type="InterPro" id="IPR012675">
    <property type="entry name" value="Beta-grasp_dom_sf"/>
</dbReference>
<dbReference type="PANTHER" id="PTHR21262:SF31">
    <property type="entry name" value="GTP PYROPHOSPHOKINASE"/>
    <property type="match status" value="1"/>
</dbReference>
<dbReference type="InterPro" id="IPR007685">
    <property type="entry name" value="RelA_SpoT"/>
</dbReference>
<evidence type="ECO:0000256" key="1">
    <source>
        <dbReference type="ARBA" id="ARBA00007476"/>
    </source>
</evidence>
<evidence type="ECO:0000256" key="2">
    <source>
        <dbReference type="SAM" id="MobiDB-lite"/>
    </source>
</evidence>
<reference evidence="6" key="1">
    <citation type="journal article" date="2019" name="Int. J. Syst. Evol. Microbiol.">
        <title>The Global Catalogue of Microorganisms (GCM) 10K type strain sequencing project: providing services to taxonomists for standard genome sequencing and annotation.</title>
        <authorList>
            <consortium name="The Broad Institute Genomics Platform"/>
            <consortium name="The Broad Institute Genome Sequencing Center for Infectious Disease"/>
            <person name="Wu L."/>
            <person name="Ma J."/>
        </authorList>
    </citation>
    <scope>NUCLEOTIDE SEQUENCE [LARGE SCALE GENOMIC DNA]</scope>
    <source>
        <strain evidence="6">JCM 9377</strain>
    </source>
</reference>
<dbReference type="Gene3D" id="3.30.460.10">
    <property type="entry name" value="Beta Polymerase, domain 2"/>
    <property type="match status" value="1"/>
</dbReference>
<dbReference type="SUPFAM" id="SSF109604">
    <property type="entry name" value="HD-domain/PDEase-like"/>
    <property type="match status" value="1"/>
</dbReference>
<dbReference type="PANTHER" id="PTHR21262">
    <property type="entry name" value="GUANOSINE-3',5'-BIS DIPHOSPHATE 3'-PYROPHOSPHOHYDROLASE"/>
    <property type="match status" value="1"/>
</dbReference>
<dbReference type="SMART" id="SM00954">
    <property type="entry name" value="RelA_SpoT"/>
    <property type="match status" value="1"/>
</dbReference>
<organism evidence="5 6">
    <name type="scientific">Actinocorallia longicatena</name>
    <dbReference type="NCBI Taxonomy" id="111803"/>
    <lineage>
        <taxon>Bacteria</taxon>
        <taxon>Bacillati</taxon>
        <taxon>Actinomycetota</taxon>
        <taxon>Actinomycetes</taxon>
        <taxon>Streptosporangiales</taxon>
        <taxon>Thermomonosporaceae</taxon>
        <taxon>Actinocorallia</taxon>
    </lineage>
</organism>
<dbReference type="Gene3D" id="1.10.3210.10">
    <property type="entry name" value="Hypothetical protein af1432"/>
    <property type="match status" value="1"/>
</dbReference>
<dbReference type="Pfam" id="PF13328">
    <property type="entry name" value="HD_4"/>
    <property type="match status" value="1"/>
</dbReference>
<dbReference type="CDD" id="cd00077">
    <property type="entry name" value="HDc"/>
    <property type="match status" value="1"/>
</dbReference>
<comment type="caution">
    <text evidence="5">The sequence shown here is derived from an EMBL/GenBank/DDBJ whole genome shotgun (WGS) entry which is preliminary data.</text>
</comment>
<feature type="compositionally biased region" description="Low complexity" evidence="2">
    <location>
        <begin position="29"/>
        <end position="39"/>
    </location>
</feature>
<proteinExistence type="inferred from homology"/>
<dbReference type="PROSITE" id="PS51831">
    <property type="entry name" value="HD"/>
    <property type="match status" value="1"/>
</dbReference>
<evidence type="ECO:0000313" key="6">
    <source>
        <dbReference type="Proteomes" id="UP001501237"/>
    </source>
</evidence>
<dbReference type="InterPro" id="IPR003607">
    <property type="entry name" value="HD/PDEase_dom"/>
</dbReference>